<dbReference type="CDD" id="cd01189">
    <property type="entry name" value="INT_ICEBs1_C_like"/>
    <property type="match status" value="1"/>
</dbReference>
<feature type="domain" description="Core-binding (CB)" evidence="6">
    <location>
        <begin position="56"/>
        <end position="148"/>
    </location>
</feature>
<gene>
    <name evidence="7" type="primary">xerC_57</name>
    <name evidence="7" type="ORF">SDC9_47579</name>
</gene>
<evidence type="ECO:0000259" key="5">
    <source>
        <dbReference type="PROSITE" id="PS51898"/>
    </source>
</evidence>
<proteinExistence type="inferred from homology"/>
<dbReference type="AlphaFoldDB" id="A0A644WCM9"/>
<dbReference type="GO" id="GO:0015074">
    <property type="term" value="P:DNA integration"/>
    <property type="evidence" value="ECO:0007669"/>
    <property type="project" value="UniProtKB-KW"/>
</dbReference>
<dbReference type="InterPro" id="IPR004107">
    <property type="entry name" value="Integrase_SAM-like_N"/>
</dbReference>
<dbReference type="PROSITE" id="PS51898">
    <property type="entry name" value="TYR_RECOMBINASE"/>
    <property type="match status" value="1"/>
</dbReference>
<name>A0A644WCM9_9ZZZZ</name>
<feature type="domain" description="Tyr recombinase" evidence="5">
    <location>
        <begin position="169"/>
        <end position="379"/>
    </location>
</feature>
<keyword evidence="3" id="KW-0238">DNA-binding</keyword>
<keyword evidence="2" id="KW-0229">DNA integration</keyword>
<evidence type="ECO:0000256" key="3">
    <source>
        <dbReference type="ARBA" id="ARBA00023125"/>
    </source>
</evidence>
<comment type="caution">
    <text evidence="7">The sequence shown here is derived from an EMBL/GenBank/DDBJ whole genome shotgun (WGS) entry which is preliminary data.</text>
</comment>
<dbReference type="InterPro" id="IPR050090">
    <property type="entry name" value="Tyrosine_recombinase_XerCD"/>
</dbReference>
<sequence length="387" mass="45565">MPKGSIRQRGKKWYYRFFEDGKVIERCGGDKKEDALKALNEELNRKYKGYTRPEETKLKDYLNMWLENYILDEKSENTYDKYNKVITNKIIPSIGDIRLCDLKAIHVDKFLRDLKKSKIKKGKNICHLSGTTIQMYYGILNAALNRAVKLQMIIENPCKYIDTPKRNKYKASILTLQEFRLIYNSLNDTLFEDYIFKLALDISIETGLRRGELCGLTWDSINFEDNFIDINKALIRIENQYSISKLKTEGSYRTIPISDELAQKLKKHKTIQSSNKLKYGEFYKKVIFNKISYDLIFRHENGDYIIPSTFLQRLKRLCRYNKIDKNIRWHDLRHTNATYLIESGVNLKVVQDRLGHSLMQTTADTYSHVTKKMNREATTKLTSLIHS</sequence>
<dbReference type="GO" id="GO:0003677">
    <property type="term" value="F:DNA binding"/>
    <property type="evidence" value="ECO:0007669"/>
    <property type="project" value="UniProtKB-KW"/>
</dbReference>
<dbReference type="InterPro" id="IPR011010">
    <property type="entry name" value="DNA_brk_join_enz"/>
</dbReference>
<dbReference type="Pfam" id="PF00589">
    <property type="entry name" value="Phage_integrase"/>
    <property type="match status" value="1"/>
</dbReference>
<reference evidence="7" key="1">
    <citation type="submission" date="2019-08" db="EMBL/GenBank/DDBJ databases">
        <authorList>
            <person name="Kucharzyk K."/>
            <person name="Murdoch R.W."/>
            <person name="Higgins S."/>
            <person name="Loffler F."/>
        </authorList>
    </citation>
    <scope>NUCLEOTIDE SEQUENCE</scope>
</reference>
<keyword evidence="4" id="KW-0233">DNA recombination</keyword>
<evidence type="ECO:0000256" key="2">
    <source>
        <dbReference type="ARBA" id="ARBA00022908"/>
    </source>
</evidence>
<evidence type="ECO:0000313" key="7">
    <source>
        <dbReference type="EMBL" id="MPM01339.1"/>
    </source>
</evidence>
<dbReference type="GO" id="GO:0006310">
    <property type="term" value="P:DNA recombination"/>
    <property type="evidence" value="ECO:0007669"/>
    <property type="project" value="UniProtKB-KW"/>
</dbReference>
<dbReference type="InterPro" id="IPR013762">
    <property type="entry name" value="Integrase-like_cat_sf"/>
</dbReference>
<dbReference type="Gene3D" id="1.10.150.130">
    <property type="match status" value="1"/>
</dbReference>
<dbReference type="PANTHER" id="PTHR30349:SF64">
    <property type="entry name" value="PROPHAGE INTEGRASE INTD-RELATED"/>
    <property type="match status" value="1"/>
</dbReference>
<protein>
    <submittedName>
        <fullName evidence="7">Tyrosine recombinase XerC</fullName>
    </submittedName>
</protein>
<dbReference type="PROSITE" id="PS51900">
    <property type="entry name" value="CB"/>
    <property type="match status" value="1"/>
</dbReference>
<dbReference type="Gene3D" id="1.10.443.10">
    <property type="entry name" value="Intergrase catalytic core"/>
    <property type="match status" value="1"/>
</dbReference>
<dbReference type="PANTHER" id="PTHR30349">
    <property type="entry name" value="PHAGE INTEGRASE-RELATED"/>
    <property type="match status" value="1"/>
</dbReference>
<dbReference type="EMBL" id="VSSQ01000789">
    <property type="protein sequence ID" value="MPM01339.1"/>
    <property type="molecule type" value="Genomic_DNA"/>
</dbReference>
<evidence type="ECO:0000256" key="4">
    <source>
        <dbReference type="ARBA" id="ARBA00023172"/>
    </source>
</evidence>
<dbReference type="Pfam" id="PF14659">
    <property type="entry name" value="Phage_int_SAM_3"/>
    <property type="match status" value="1"/>
</dbReference>
<organism evidence="7">
    <name type="scientific">bioreactor metagenome</name>
    <dbReference type="NCBI Taxonomy" id="1076179"/>
    <lineage>
        <taxon>unclassified sequences</taxon>
        <taxon>metagenomes</taxon>
        <taxon>ecological metagenomes</taxon>
    </lineage>
</organism>
<evidence type="ECO:0000256" key="1">
    <source>
        <dbReference type="ARBA" id="ARBA00008857"/>
    </source>
</evidence>
<dbReference type="InterPro" id="IPR002104">
    <property type="entry name" value="Integrase_catalytic"/>
</dbReference>
<accession>A0A644WCM9</accession>
<evidence type="ECO:0000259" key="6">
    <source>
        <dbReference type="PROSITE" id="PS51900"/>
    </source>
</evidence>
<dbReference type="SUPFAM" id="SSF56349">
    <property type="entry name" value="DNA breaking-rejoining enzymes"/>
    <property type="match status" value="1"/>
</dbReference>
<dbReference type="InterPro" id="IPR010998">
    <property type="entry name" value="Integrase_recombinase_N"/>
</dbReference>
<comment type="similarity">
    <text evidence="1">Belongs to the 'phage' integrase family.</text>
</comment>
<dbReference type="InterPro" id="IPR044068">
    <property type="entry name" value="CB"/>
</dbReference>